<dbReference type="AlphaFoldDB" id="A0A6C7EGN4"/>
<dbReference type="KEGG" id="aym:YM304_28120"/>
<name>A0A6C7EGN4_ILUCY</name>
<evidence type="ECO:0000313" key="1">
    <source>
        <dbReference type="EMBL" id="BAN03126.1"/>
    </source>
</evidence>
<reference evidence="1 2" key="1">
    <citation type="journal article" date="2013" name="Int. J. Syst. Evol. Microbiol.">
        <title>Ilumatobacter nonamiense sp. nov. and Ilumatobacter coccineum sp. nov., isolated from seashore sand.</title>
        <authorList>
            <person name="Matsumoto A."/>
            <person name="Kasai H."/>
            <person name="Matsuo Y."/>
            <person name="Shizuri Y."/>
            <person name="Ichikawa N."/>
            <person name="Fujita N."/>
            <person name="Omura S."/>
            <person name="Takahashi Y."/>
        </authorList>
    </citation>
    <scope>NUCLEOTIDE SEQUENCE [LARGE SCALE GENOMIC DNA]</scope>
    <source>
        <strain evidence="2">NBRC 103263 / KCTC 29153 / YM16-304</strain>
    </source>
</reference>
<gene>
    <name evidence="1" type="ORF">YM304_28120</name>
</gene>
<keyword evidence="2" id="KW-1185">Reference proteome</keyword>
<dbReference type="RefSeq" id="WP_015442373.1">
    <property type="nucleotide sequence ID" value="NC_020520.1"/>
</dbReference>
<sequence length="174" mass="18865">MNDEQTTRHRATRVRSGRGRPAGYYEQCAEAPEGGRSMDLAALLGSLVGIDVSGLVDRPGRIGFAELRSLAAGPRLSDIAKRDIPVVDLFTHVRVSIDAEVVMISTIDGETVGFRVEAMLRDHSMHFEIGHVLADGSVDWRAPLRLLGREVPGGSLAIHALDFLTFEDFIGQGS</sequence>
<organism evidence="1 2">
    <name type="scientific">Ilumatobacter coccineus (strain NBRC 103263 / KCTC 29153 / YM16-304)</name>
    <dbReference type="NCBI Taxonomy" id="1313172"/>
    <lineage>
        <taxon>Bacteria</taxon>
        <taxon>Bacillati</taxon>
        <taxon>Actinomycetota</taxon>
        <taxon>Acidimicrobiia</taxon>
        <taxon>Acidimicrobiales</taxon>
        <taxon>Ilumatobacteraceae</taxon>
        <taxon>Ilumatobacter</taxon>
    </lineage>
</organism>
<dbReference type="Proteomes" id="UP000011863">
    <property type="component" value="Chromosome"/>
</dbReference>
<dbReference type="EMBL" id="AP012057">
    <property type="protein sequence ID" value="BAN03126.1"/>
    <property type="molecule type" value="Genomic_DNA"/>
</dbReference>
<protein>
    <submittedName>
        <fullName evidence="1">Uncharacterized protein</fullName>
    </submittedName>
</protein>
<evidence type="ECO:0000313" key="2">
    <source>
        <dbReference type="Proteomes" id="UP000011863"/>
    </source>
</evidence>
<accession>A0A6C7EGN4</accession>
<proteinExistence type="predicted"/>